<reference evidence="3" key="1">
    <citation type="submission" date="2016-10" db="EMBL/GenBank/DDBJ databases">
        <authorList>
            <person name="Varghese N."/>
            <person name="Submissions S."/>
        </authorList>
    </citation>
    <scope>NUCLEOTIDE SEQUENCE [LARGE SCALE GENOMIC DNA]</scope>
    <source>
        <strain evidence="3">DSM 23256</strain>
    </source>
</reference>
<dbReference type="InterPro" id="IPR007044">
    <property type="entry name" value="Cyclodeamin/CycHdrlase"/>
</dbReference>
<proteinExistence type="predicted"/>
<dbReference type="EMBL" id="FNBU01000021">
    <property type="protein sequence ID" value="SDF67867.1"/>
    <property type="molecule type" value="Genomic_DNA"/>
</dbReference>
<dbReference type="RefSeq" id="WP_093691150.1">
    <property type="nucleotide sequence ID" value="NZ_FNBU01000021.1"/>
</dbReference>
<dbReference type="Pfam" id="PF04961">
    <property type="entry name" value="FTCD_C"/>
    <property type="match status" value="1"/>
</dbReference>
<dbReference type="OrthoDB" id="7959174at2"/>
<name>A0A1G7N1S7_9FIRM</name>
<keyword evidence="3" id="KW-1185">Reference proteome</keyword>
<dbReference type="Proteomes" id="UP000243333">
    <property type="component" value="Unassembled WGS sequence"/>
</dbReference>
<evidence type="ECO:0000313" key="2">
    <source>
        <dbReference type="EMBL" id="SDF67867.1"/>
    </source>
</evidence>
<evidence type="ECO:0000259" key="1">
    <source>
        <dbReference type="Pfam" id="PF04961"/>
    </source>
</evidence>
<sequence length="207" mass="21874">MLVNKTIVEFIDELASASPAPGGGSTAALAGALGAALCAMVAKLTSGDKFQDVAAEVREISAAASDLKDRLLRYVDEDTAAFNKVMAAYRLPKQAAEEKERRTAAIQQALKEAADLPMAVAQACLDVLRLAVRVIKVGNPNAASDAAVAGALAYAALQGALYNVKINLSSIKDEEYTTRMKAKIVEVVERSVNANREIEDLAQAIIR</sequence>
<accession>A0A1G7N1S7</accession>
<feature type="domain" description="Cyclodeaminase/cyclohydrolase" evidence="1">
    <location>
        <begin position="6"/>
        <end position="184"/>
    </location>
</feature>
<organism evidence="2 3">
    <name type="scientific">Sporolituus thermophilus DSM 23256</name>
    <dbReference type="NCBI Taxonomy" id="1123285"/>
    <lineage>
        <taxon>Bacteria</taxon>
        <taxon>Bacillati</taxon>
        <taxon>Bacillota</taxon>
        <taxon>Negativicutes</taxon>
        <taxon>Selenomonadales</taxon>
        <taxon>Sporomusaceae</taxon>
        <taxon>Sporolituus</taxon>
    </lineage>
</organism>
<dbReference type="STRING" id="1123285.SAMN05660235_02378"/>
<evidence type="ECO:0000313" key="3">
    <source>
        <dbReference type="Proteomes" id="UP000243333"/>
    </source>
</evidence>
<dbReference type="AlphaFoldDB" id="A0A1G7N1S7"/>
<dbReference type="InterPro" id="IPR036178">
    <property type="entry name" value="Formintransfe-cycloase-like_sf"/>
</dbReference>
<dbReference type="SUPFAM" id="SSF101262">
    <property type="entry name" value="Methenyltetrahydrofolate cyclohydrolase-like"/>
    <property type="match status" value="1"/>
</dbReference>
<dbReference type="GO" id="GO:0003824">
    <property type="term" value="F:catalytic activity"/>
    <property type="evidence" value="ECO:0007669"/>
    <property type="project" value="InterPro"/>
</dbReference>
<gene>
    <name evidence="2" type="ORF">SAMN05660235_02378</name>
</gene>
<dbReference type="Gene3D" id="1.20.120.680">
    <property type="entry name" value="Formiminotetrahydrofolate cyclodeaminase monomer, up-and-down helical bundle"/>
    <property type="match status" value="1"/>
</dbReference>
<protein>
    <submittedName>
        <fullName evidence="2">Formiminotetrahydrofolate cyclodeaminase</fullName>
    </submittedName>
</protein>